<dbReference type="AlphaFoldDB" id="A0A1M7MFD2"/>
<dbReference type="GO" id="GO:0045436">
    <property type="term" value="F:lycopene beta cyclase activity"/>
    <property type="evidence" value="ECO:0007669"/>
    <property type="project" value="UniProtKB-ARBA"/>
</dbReference>
<reference evidence="10 11" key="1">
    <citation type="submission" date="2016-11" db="EMBL/GenBank/DDBJ databases">
        <authorList>
            <person name="Jaros S."/>
            <person name="Januszkiewicz K."/>
            <person name="Wedrychowicz H."/>
        </authorList>
    </citation>
    <scope>NUCLEOTIDE SEQUENCE [LARGE SCALE GENOMIC DNA]</scope>
    <source>
        <strain evidence="10 11">CGMCC 1.6102</strain>
    </source>
</reference>
<evidence type="ECO:0000256" key="3">
    <source>
        <dbReference type="ARBA" id="ARBA00022692"/>
    </source>
</evidence>
<evidence type="ECO:0000256" key="7">
    <source>
        <dbReference type="ARBA" id="ARBA00023235"/>
    </source>
</evidence>
<evidence type="ECO:0000256" key="2">
    <source>
        <dbReference type="ARBA" id="ARBA00004829"/>
    </source>
</evidence>
<sequence length="239" mass="28198">MIDYVWLIWSLIILAVWGMIFLFRKDYRKVMLKMSLITMPFGLTEPLFVPQYWNPPSLFDLAKSTGFDIESLIFSFAIGGIGSVLYQLVFKKVTVEMHPSERTHRRHRMHRYILFVPPVVFLILAYFTSLNHIYCGIIAMFTGAIATLYCRPDLKGKIWIGGFLFTLLYFIYFGSILPFFPEYVNLYWNLDALTHILILGVPLEELLFAFTFGMYLSSLFEHLYWQKLQEHPLKMHVYE</sequence>
<dbReference type="GO" id="GO:0016872">
    <property type="term" value="F:intramolecular lyase activity"/>
    <property type="evidence" value="ECO:0007669"/>
    <property type="project" value="InterPro"/>
</dbReference>
<evidence type="ECO:0000256" key="5">
    <source>
        <dbReference type="ARBA" id="ARBA00022989"/>
    </source>
</evidence>
<dbReference type="Proteomes" id="UP000184513">
    <property type="component" value="Unassembled WGS sequence"/>
</dbReference>
<keyword evidence="6 8" id="KW-0472">Membrane</keyword>
<keyword evidence="11" id="KW-1185">Reference proteome</keyword>
<keyword evidence="3 8" id="KW-0812">Transmembrane</keyword>
<feature type="transmembrane region" description="Helical" evidence="8">
    <location>
        <begin position="6"/>
        <end position="23"/>
    </location>
</feature>
<gene>
    <name evidence="10" type="ORF">SAMN04488057_104270</name>
</gene>
<organism evidence="10 11">
    <name type="scientific">Cyclobacterium lianum</name>
    <dbReference type="NCBI Taxonomy" id="388280"/>
    <lineage>
        <taxon>Bacteria</taxon>
        <taxon>Pseudomonadati</taxon>
        <taxon>Bacteroidota</taxon>
        <taxon>Cytophagia</taxon>
        <taxon>Cytophagales</taxon>
        <taxon>Cyclobacteriaceae</taxon>
        <taxon>Cyclobacterium</taxon>
    </lineage>
</organism>
<evidence type="ECO:0000256" key="4">
    <source>
        <dbReference type="ARBA" id="ARBA00022746"/>
    </source>
</evidence>
<evidence type="ECO:0000256" key="8">
    <source>
        <dbReference type="SAM" id="Phobius"/>
    </source>
</evidence>
<feature type="transmembrane region" description="Helical" evidence="8">
    <location>
        <begin position="158"/>
        <end position="180"/>
    </location>
</feature>
<dbReference type="EMBL" id="FRCY01000004">
    <property type="protein sequence ID" value="SHM89561.1"/>
    <property type="molecule type" value="Genomic_DNA"/>
</dbReference>
<dbReference type="GO" id="GO:0016020">
    <property type="term" value="C:membrane"/>
    <property type="evidence" value="ECO:0007669"/>
    <property type="project" value="UniProtKB-SubCell"/>
</dbReference>
<comment type="subcellular location">
    <subcellularLocation>
        <location evidence="1">Membrane</location>
        <topology evidence="1">Multi-pass membrane protein</topology>
    </subcellularLocation>
</comment>
<evidence type="ECO:0000313" key="10">
    <source>
        <dbReference type="EMBL" id="SHM89561.1"/>
    </source>
</evidence>
<accession>A0A1M7MFD2</accession>
<dbReference type="GO" id="GO:0016117">
    <property type="term" value="P:carotenoid biosynthetic process"/>
    <property type="evidence" value="ECO:0007669"/>
    <property type="project" value="UniProtKB-KW"/>
</dbReference>
<dbReference type="InterPro" id="IPR017825">
    <property type="entry name" value="Lycopene_cyclase_dom"/>
</dbReference>
<name>A0A1M7MFD2_9BACT</name>
<comment type="pathway">
    <text evidence="2">Carotenoid biosynthesis.</text>
</comment>
<evidence type="ECO:0000259" key="9">
    <source>
        <dbReference type="Pfam" id="PF18916"/>
    </source>
</evidence>
<feature type="transmembrane region" description="Helical" evidence="8">
    <location>
        <begin position="133"/>
        <end position="151"/>
    </location>
</feature>
<evidence type="ECO:0000256" key="6">
    <source>
        <dbReference type="ARBA" id="ARBA00023136"/>
    </source>
</evidence>
<evidence type="ECO:0000256" key="1">
    <source>
        <dbReference type="ARBA" id="ARBA00004141"/>
    </source>
</evidence>
<proteinExistence type="predicted"/>
<protein>
    <recommendedName>
        <fullName evidence="9">Lycopene cyclase domain-containing protein</fullName>
    </recommendedName>
</protein>
<dbReference type="Pfam" id="PF18916">
    <property type="entry name" value="Lycopene_cyc"/>
    <property type="match status" value="1"/>
</dbReference>
<dbReference type="STRING" id="388280.SAMN04488057_104270"/>
<feature type="transmembrane region" description="Helical" evidence="8">
    <location>
        <begin position="30"/>
        <end position="49"/>
    </location>
</feature>
<keyword evidence="4" id="KW-0125">Carotenoid biosynthesis</keyword>
<feature type="domain" description="Lycopene cyclase" evidence="9">
    <location>
        <begin position="131"/>
        <end position="223"/>
    </location>
</feature>
<keyword evidence="5 8" id="KW-1133">Transmembrane helix</keyword>
<keyword evidence="7" id="KW-0413">Isomerase</keyword>
<feature type="transmembrane region" description="Helical" evidence="8">
    <location>
        <begin position="69"/>
        <end position="89"/>
    </location>
</feature>
<evidence type="ECO:0000313" key="11">
    <source>
        <dbReference type="Proteomes" id="UP000184513"/>
    </source>
</evidence>
<feature type="transmembrane region" description="Helical" evidence="8">
    <location>
        <begin position="109"/>
        <end position="127"/>
    </location>
</feature>
<feature type="transmembrane region" description="Helical" evidence="8">
    <location>
        <begin position="192"/>
        <end position="216"/>
    </location>
</feature>
<dbReference type="RefSeq" id="WP_014022539.1">
    <property type="nucleotide sequence ID" value="NZ_FRCY01000004.1"/>
</dbReference>